<dbReference type="SUPFAM" id="SSF103657">
    <property type="entry name" value="BAR/IMD domain-like"/>
    <property type="match status" value="1"/>
</dbReference>
<feature type="compositionally biased region" description="Low complexity" evidence="4">
    <location>
        <begin position="569"/>
        <end position="591"/>
    </location>
</feature>
<evidence type="ECO:0000256" key="4">
    <source>
        <dbReference type="SAM" id="MobiDB-lite"/>
    </source>
</evidence>
<evidence type="ECO:0000256" key="3">
    <source>
        <dbReference type="PROSITE-ProRule" id="PRU01077"/>
    </source>
</evidence>
<name>A0A4P9Y5U9_9FUNG</name>
<keyword evidence="1 2" id="KW-0728">SH3 domain</keyword>
<dbReference type="InterPro" id="IPR001060">
    <property type="entry name" value="FCH_dom"/>
</dbReference>
<dbReference type="Gene3D" id="1.20.1270.60">
    <property type="entry name" value="Arfaptin homology (AH) domain/BAR domain"/>
    <property type="match status" value="1"/>
</dbReference>
<dbReference type="SMART" id="SM00326">
    <property type="entry name" value="SH3"/>
    <property type="match status" value="1"/>
</dbReference>
<feature type="region of interest" description="Disordered" evidence="4">
    <location>
        <begin position="489"/>
        <end position="609"/>
    </location>
</feature>
<feature type="compositionally biased region" description="Polar residues" evidence="4">
    <location>
        <begin position="509"/>
        <end position="518"/>
    </location>
</feature>
<dbReference type="Pfam" id="PF00611">
    <property type="entry name" value="FCH"/>
    <property type="match status" value="1"/>
</dbReference>
<dbReference type="InterPro" id="IPR001452">
    <property type="entry name" value="SH3_domain"/>
</dbReference>
<dbReference type="GO" id="GO:0030864">
    <property type="term" value="C:cortical actin cytoskeleton"/>
    <property type="evidence" value="ECO:0007669"/>
    <property type="project" value="UniProtKB-ARBA"/>
</dbReference>
<dbReference type="PROSITE" id="PS50002">
    <property type="entry name" value="SH3"/>
    <property type="match status" value="1"/>
</dbReference>
<gene>
    <name evidence="7" type="ORF">BJ684DRAFT_15348</name>
</gene>
<feature type="domain" description="SH3" evidence="5">
    <location>
        <begin position="623"/>
        <end position="683"/>
    </location>
</feature>
<sequence>MQFGQDLRGQLTDVSERLCNHTAFLGEVREMVKERAQAEKEYASRLEALARKYTVLRDKRAAALVVSAGAAQSLDQATLSLSISRSTTLHAYDTYLEEMSTVAQNRYEYANLLASEVGDRLHALALRKEEARKRHMQFASKLLQERAKNIAETTKARSKWVEAVEEAENSRVKMERRTDERSYAVRQYETNLEDMYNYKNLYIIALRVCNDQRKKYAHEDMPTLLNVRLWDLIYFLLELQGVEESRTIQFQETLRALARLELSSLDQCKVQLQGVMEAVDEMSPRQEVHLFTETSKVQSPEDPDVAFEGCVTDEDDQLYVRDAPNRTYLVNLIRKSKELSLELEPEITANEQKIKGQEERTKSFLSTDGGDTVDITMDANDLRNQHILDSERLLILLRSKLRGHRVEVEQVRQALGGCGYHCHSKCEMKVDPQCPGEMTPSSISSSARELLTPQSMPASISDPAIKDNSVEDNTEIEGIQEDVSLEAQTQAQNGKEDGAGSGVGKRESISATSTHLPSPSTPDPKKLSDSQKKKGNLGGNPYNGQVKEGPAVYRRPSIPSNFRQHSSKAIATTTSSNAPTTSSSTPRASISQKSVNSPIPSVSSKRSDHQGLFDVAVDRPTPTLMATATVLYDYTARTDMELSVNKGGLVNVLELDDGSGWVKAELNGLEGLVPAAYLSLDEDESDEEGDSYTLNESIDLGETKDRTEQLINLYIANYPLSFSFSLLMISPSLV</sequence>
<dbReference type="EMBL" id="KZ987852">
    <property type="protein sequence ID" value="RKP14315.1"/>
    <property type="molecule type" value="Genomic_DNA"/>
</dbReference>
<dbReference type="Gene3D" id="2.30.30.40">
    <property type="entry name" value="SH3 Domains"/>
    <property type="match status" value="1"/>
</dbReference>
<evidence type="ECO:0000256" key="2">
    <source>
        <dbReference type="PROSITE-ProRule" id="PRU00192"/>
    </source>
</evidence>
<evidence type="ECO:0000313" key="8">
    <source>
        <dbReference type="Proteomes" id="UP000267251"/>
    </source>
</evidence>
<organism evidence="7 8">
    <name type="scientific">Piptocephalis cylindrospora</name>
    <dbReference type="NCBI Taxonomy" id="1907219"/>
    <lineage>
        <taxon>Eukaryota</taxon>
        <taxon>Fungi</taxon>
        <taxon>Fungi incertae sedis</taxon>
        <taxon>Zoopagomycota</taxon>
        <taxon>Zoopagomycotina</taxon>
        <taxon>Zoopagomycetes</taxon>
        <taxon>Zoopagales</taxon>
        <taxon>Piptocephalidaceae</taxon>
        <taxon>Piptocephalis</taxon>
    </lineage>
</organism>
<dbReference type="GO" id="GO:0030036">
    <property type="term" value="P:actin cytoskeleton organization"/>
    <property type="evidence" value="ECO:0007669"/>
    <property type="project" value="UniProtKB-ARBA"/>
</dbReference>
<keyword evidence="8" id="KW-1185">Reference proteome</keyword>
<protein>
    <recommendedName>
        <fullName evidence="9">SH3 domain-containing protein</fullName>
    </recommendedName>
</protein>
<feature type="domain" description="F-BAR" evidence="6">
    <location>
        <begin position="1"/>
        <end position="287"/>
    </location>
</feature>
<dbReference type="SUPFAM" id="SSF50044">
    <property type="entry name" value="SH3-domain"/>
    <property type="match status" value="1"/>
</dbReference>
<dbReference type="PANTHER" id="PTHR15735:SF21">
    <property type="entry name" value="PROTEIN NERVOUS WRECK"/>
    <property type="match status" value="1"/>
</dbReference>
<evidence type="ECO:0000313" key="7">
    <source>
        <dbReference type="EMBL" id="RKP14315.1"/>
    </source>
</evidence>
<feature type="compositionally biased region" description="Basic and acidic residues" evidence="4">
    <location>
        <begin position="523"/>
        <end position="532"/>
    </location>
</feature>
<dbReference type="InterPro" id="IPR027267">
    <property type="entry name" value="AH/BAR_dom_sf"/>
</dbReference>
<dbReference type="AlphaFoldDB" id="A0A4P9Y5U9"/>
<evidence type="ECO:0000259" key="6">
    <source>
        <dbReference type="PROSITE" id="PS51741"/>
    </source>
</evidence>
<feature type="compositionally biased region" description="Basic and acidic residues" evidence="4">
    <location>
        <begin position="494"/>
        <end position="508"/>
    </location>
</feature>
<dbReference type="PANTHER" id="PTHR15735">
    <property type="entry name" value="FCH AND DOUBLE SH3 DOMAINS PROTEIN"/>
    <property type="match status" value="1"/>
</dbReference>
<dbReference type="SMART" id="SM00055">
    <property type="entry name" value="FCH"/>
    <property type="match status" value="1"/>
</dbReference>
<proteinExistence type="predicted"/>
<evidence type="ECO:0000256" key="1">
    <source>
        <dbReference type="ARBA" id="ARBA00022443"/>
    </source>
</evidence>
<dbReference type="InterPro" id="IPR031160">
    <property type="entry name" value="F_BAR_dom"/>
</dbReference>
<dbReference type="Proteomes" id="UP000267251">
    <property type="component" value="Unassembled WGS sequence"/>
</dbReference>
<evidence type="ECO:0000259" key="5">
    <source>
        <dbReference type="PROSITE" id="PS50002"/>
    </source>
</evidence>
<feature type="compositionally biased region" description="Polar residues" evidence="4">
    <location>
        <begin position="592"/>
        <end position="604"/>
    </location>
</feature>
<dbReference type="GO" id="GO:0030833">
    <property type="term" value="P:regulation of actin filament polymerization"/>
    <property type="evidence" value="ECO:0007669"/>
    <property type="project" value="TreeGrafter"/>
</dbReference>
<keyword evidence="3" id="KW-0175">Coiled coil</keyword>
<reference evidence="8" key="1">
    <citation type="journal article" date="2018" name="Nat. Microbiol.">
        <title>Leveraging single-cell genomics to expand the fungal tree of life.</title>
        <authorList>
            <person name="Ahrendt S.R."/>
            <person name="Quandt C.A."/>
            <person name="Ciobanu D."/>
            <person name="Clum A."/>
            <person name="Salamov A."/>
            <person name="Andreopoulos B."/>
            <person name="Cheng J.F."/>
            <person name="Woyke T."/>
            <person name="Pelin A."/>
            <person name="Henrissat B."/>
            <person name="Reynolds N.K."/>
            <person name="Benny G.L."/>
            <person name="Smith M.E."/>
            <person name="James T.Y."/>
            <person name="Grigoriev I.V."/>
        </authorList>
    </citation>
    <scope>NUCLEOTIDE SEQUENCE [LARGE SCALE GENOMIC DNA]</scope>
</reference>
<evidence type="ECO:0008006" key="9">
    <source>
        <dbReference type="Google" id="ProtNLM"/>
    </source>
</evidence>
<dbReference type="InterPro" id="IPR036028">
    <property type="entry name" value="SH3-like_dom_sf"/>
</dbReference>
<accession>A0A4P9Y5U9</accession>
<dbReference type="OrthoDB" id="8783038at2759"/>
<dbReference type="Pfam" id="PF00018">
    <property type="entry name" value="SH3_1"/>
    <property type="match status" value="1"/>
</dbReference>
<dbReference type="PROSITE" id="PS51741">
    <property type="entry name" value="F_BAR"/>
    <property type="match status" value="1"/>
</dbReference>